<protein>
    <submittedName>
        <fullName evidence="1">Uncharacterized protein</fullName>
    </submittedName>
</protein>
<dbReference type="EMBL" id="BMJS01000006">
    <property type="protein sequence ID" value="GGF93800.1"/>
    <property type="molecule type" value="Genomic_DNA"/>
</dbReference>
<sequence>MNKSVNNHKAKTILDGYRYFMSIFGLMLHKLSLKLLSFQLKESSIYFDEVDGINIIKHKVFDEINEYNIIDFITSRNIYALDKDQLINIIRYILLNEPHDNCQVFLKKSNSPDHFMVVANGISENSHWLEIISNKHIFAKLDNNDYITILNAMKRQLKVNPNISPKLRVIK</sequence>
<proteinExistence type="predicted"/>
<gene>
    <name evidence="1" type="ORF">GCM10010995_08780</name>
</gene>
<dbReference type="RefSeq" id="WP_117001782.1">
    <property type="nucleotide sequence ID" value="NZ_BMJS01000006.1"/>
</dbReference>
<name>A0A8J2Z3H0_9GAMM</name>
<evidence type="ECO:0000313" key="2">
    <source>
        <dbReference type="Proteomes" id="UP000636949"/>
    </source>
</evidence>
<dbReference type="AlphaFoldDB" id="A0A8J2Z3H0"/>
<reference evidence="1" key="2">
    <citation type="submission" date="2020-09" db="EMBL/GenBank/DDBJ databases">
        <authorList>
            <person name="Sun Q."/>
            <person name="Zhou Y."/>
        </authorList>
    </citation>
    <scope>NUCLEOTIDE SEQUENCE</scope>
    <source>
        <strain evidence="1">CGMCC 1.15758</strain>
    </source>
</reference>
<keyword evidence="2" id="KW-1185">Reference proteome</keyword>
<reference evidence="1" key="1">
    <citation type="journal article" date="2014" name="Int. J. Syst. Evol. Microbiol.">
        <title>Complete genome sequence of Corynebacterium casei LMG S-19264T (=DSM 44701T), isolated from a smear-ripened cheese.</title>
        <authorList>
            <consortium name="US DOE Joint Genome Institute (JGI-PGF)"/>
            <person name="Walter F."/>
            <person name="Albersmeier A."/>
            <person name="Kalinowski J."/>
            <person name="Ruckert C."/>
        </authorList>
    </citation>
    <scope>NUCLEOTIDE SEQUENCE</scope>
    <source>
        <strain evidence="1">CGMCC 1.15758</strain>
    </source>
</reference>
<comment type="caution">
    <text evidence="1">The sequence shown here is derived from an EMBL/GenBank/DDBJ whole genome shotgun (WGS) entry which is preliminary data.</text>
</comment>
<dbReference type="Proteomes" id="UP000636949">
    <property type="component" value="Unassembled WGS sequence"/>
</dbReference>
<accession>A0A8J2Z3H0</accession>
<evidence type="ECO:0000313" key="1">
    <source>
        <dbReference type="EMBL" id="GGF93800.1"/>
    </source>
</evidence>
<organism evidence="1 2">
    <name type="scientific">Cysteiniphilum litorale</name>
    <dbReference type="NCBI Taxonomy" id="2056700"/>
    <lineage>
        <taxon>Bacteria</taxon>
        <taxon>Pseudomonadati</taxon>
        <taxon>Pseudomonadota</taxon>
        <taxon>Gammaproteobacteria</taxon>
        <taxon>Thiotrichales</taxon>
        <taxon>Fastidiosibacteraceae</taxon>
        <taxon>Cysteiniphilum</taxon>
    </lineage>
</organism>